<keyword evidence="1" id="KW-0175">Coiled coil</keyword>
<reference evidence="5" key="1">
    <citation type="submission" date="2011-07" db="EMBL/GenBank/DDBJ databases">
        <authorList>
            <consortium name="Caenorhabditis brenneri Sequencing and Analysis Consortium"/>
            <person name="Wilson R.K."/>
        </authorList>
    </citation>
    <scope>NUCLEOTIDE SEQUENCE [LARGE SCALE GENOMIC DNA]</scope>
    <source>
        <strain evidence="5">PB2801</strain>
    </source>
</reference>
<evidence type="ECO:0000256" key="1">
    <source>
        <dbReference type="SAM" id="Coils"/>
    </source>
</evidence>
<name>G0PMQ2_CAEBE</name>
<feature type="region of interest" description="Disordered" evidence="2">
    <location>
        <begin position="1"/>
        <end position="29"/>
    </location>
</feature>
<dbReference type="PRINTS" id="PR01345">
    <property type="entry name" value="CERVTRCPTASE"/>
</dbReference>
<dbReference type="STRING" id="135651.G0PMQ2"/>
<feature type="domain" description="Endonuclease/exonuclease/phosphatase" evidence="3">
    <location>
        <begin position="342"/>
        <end position="440"/>
    </location>
</feature>
<dbReference type="PANTHER" id="PTHR33395:SF22">
    <property type="entry name" value="REVERSE TRANSCRIPTASE DOMAIN-CONTAINING PROTEIN"/>
    <property type="match status" value="1"/>
</dbReference>
<dbReference type="AlphaFoldDB" id="G0PMQ2"/>
<dbReference type="Gene3D" id="3.60.10.10">
    <property type="entry name" value="Endonuclease/exonuclease/phosphatase"/>
    <property type="match status" value="1"/>
</dbReference>
<evidence type="ECO:0000313" key="4">
    <source>
        <dbReference type="EMBL" id="EGT38156.1"/>
    </source>
</evidence>
<evidence type="ECO:0000313" key="5">
    <source>
        <dbReference type="Proteomes" id="UP000008068"/>
    </source>
</evidence>
<evidence type="ECO:0000259" key="3">
    <source>
        <dbReference type="Pfam" id="PF14529"/>
    </source>
</evidence>
<dbReference type="OrthoDB" id="5872222at2759"/>
<gene>
    <name evidence="4" type="ORF">CAEBREN_24117</name>
</gene>
<dbReference type="HOGENOM" id="CLU_332669_0_0_1"/>
<dbReference type="PANTHER" id="PTHR33395">
    <property type="entry name" value="TRANSCRIPTASE, PUTATIVE-RELATED-RELATED"/>
    <property type="match status" value="1"/>
</dbReference>
<dbReference type="GO" id="GO:0003824">
    <property type="term" value="F:catalytic activity"/>
    <property type="evidence" value="ECO:0007669"/>
    <property type="project" value="InterPro"/>
</dbReference>
<proteinExistence type="predicted"/>
<dbReference type="GO" id="GO:0007508">
    <property type="term" value="P:larval heart development"/>
    <property type="evidence" value="ECO:0007669"/>
    <property type="project" value="TreeGrafter"/>
</dbReference>
<dbReference type="SUPFAM" id="SSF56219">
    <property type="entry name" value="DNase I-like"/>
    <property type="match status" value="1"/>
</dbReference>
<protein>
    <recommendedName>
        <fullName evidence="3">Endonuclease/exonuclease/phosphatase domain-containing protein</fullName>
    </recommendedName>
</protein>
<dbReference type="GO" id="GO:0031012">
    <property type="term" value="C:extracellular matrix"/>
    <property type="evidence" value="ECO:0007669"/>
    <property type="project" value="TreeGrafter"/>
</dbReference>
<dbReference type="EMBL" id="GL381480">
    <property type="protein sequence ID" value="EGT38156.1"/>
    <property type="molecule type" value="Genomic_DNA"/>
</dbReference>
<dbReference type="InterPro" id="IPR036691">
    <property type="entry name" value="Endo/exonu/phosph_ase_sf"/>
</dbReference>
<sequence length="860" mass="98944">MVSTTNEQKRKKGESSEETAKKKPKKNKNQVLTEMDLELIRNSFLEMLENDRFKSSVANILKDHFEMQINPKIVALEKELKEQMEKVAILSSELEALAEKVGELEKGRNEVIGETKSEKRTAEEIERKRSVVISGVPEGGGSNRASWNWDSMCVGKIFSYLDMGAPPVSVYRLGRSYGNGRRLMKVVLMRSKDQEELLRRAPRLKNFPSLGIPVYIRPSMTREEREKMKLQRGQIKCSVSSRVKDTNSPGTEVNYLLERKNYDIICFQETWLTPDTPISIFADNLGPRSYSLFRTDRSDGRGGGVGIFCKGNLKSKIILSESVKNGYEILALELNLGVVPFQVFNVYRAPSCNPEKTKKLFKTIVTHINSDSQIVIVGDFNLKEIDWQQSPPVASTSLAGQVISFCESNDLNQFVQQPTRGNNILDLVFSNRTITKVSISSPVADHFVSQYINKRNNGFSIPQGYESEQPVIWVTDDEIFKNLSKIKPNNTLTPDGVPAKFLKMISVLISSPISQLCNYSMMTGLVPRKWKESLVLPLKKIDNPIHISEFRPISITSVICRTYERCLLKNISHYLSYKNFFDYGQHGFRPRRSTTTCVLEALNEWTDHYDNGEQTDVIYFDFKAVHAISKWADEAQLELNKKKTFSISIGKKPANIQYFLGNDLILRQNVVRDLGFLISGTLDFKEHWQAAIRKANYSIHTLFKTFSSSNSRLLILLFKIFVRPLLEYGTVVSNPFNKNIIKSIESVQSNFTRRVLFRNAGRRLSRTESDYLTADQRLLSYGLEPLVERRERLDKIFFTKLMLDKIDIDYKNYFHVSLSKTRRGRRYHWKRPKTRIKEHFFTNRILSRIVNQTSLDIRPH</sequence>
<dbReference type="Pfam" id="PF14529">
    <property type="entry name" value="Exo_endo_phos_2"/>
    <property type="match status" value="1"/>
</dbReference>
<accession>G0PMQ2</accession>
<keyword evidence="5" id="KW-1185">Reference proteome</keyword>
<dbReference type="eggNOG" id="KOG1075">
    <property type="taxonomic scope" value="Eukaryota"/>
</dbReference>
<dbReference type="InterPro" id="IPR005135">
    <property type="entry name" value="Endo/exonuclease/phosphatase"/>
</dbReference>
<dbReference type="Proteomes" id="UP000008068">
    <property type="component" value="Unassembled WGS sequence"/>
</dbReference>
<feature type="coiled-coil region" evidence="1">
    <location>
        <begin position="73"/>
        <end position="100"/>
    </location>
</feature>
<dbReference type="InParanoid" id="G0PMQ2"/>
<organism evidence="5">
    <name type="scientific">Caenorhabditis brenneri</name>
    <name type="common">Nematode worm</name>
    <dbReference type="NCBI Taxonomy" id="135651"/>
    <lineage>
        <taxon>Eukaryota</taxon>
        <taxon>Metazoa</taxon>
        <taxon>Ecdysozoa</taxon>
        <taxon>Nematoda</taxon>
        <taxon>Chromadorea</taxon>
        <taxon>Rhabditida</taxon>
        <taxon>Rhabditina</taxon>
        <taxon>Rhabditomorpha</taxon>
        <taxon>Rhabditoidea</taxon>
        <taxon>Rhabditidae</taxon>
        <taxon>Peloderinae</taxon>
        <taxon>Caenorhabditis</taxon>
    </lineage>
</organism>
<evidence type="ECO:0000256" key="2">
    <source>
        <dbReference type="SAM" id="MobiDB-lite"/>
    </source>
</evidence>
<dbReference type="GO" id="GO:0061343">
    <property type="term" value="P:cell adhesion involved in heart morphogenesis"/>
    <property type="evidence" value="ECO:0007669"/>
    <property type="project" value="TreeGrafter"/>
</dbReference>